<comment type="caution">
    <text evidence="2">The sequence shown here is derived from an EMBL/GenBank/DDBJ whole genome shotgun (WGS) entry which is preliminary data.</text>
</comment>
<protein>
    <submittedName>
        <fullName evidence="2">Uncharacterized protein</fullName>
    </submittedName>
</protein>
<dbReference type="Proteomes" id="UP000636800">
    <property type="component" value="Chromosome 5"/>
</dbReference>
<dbReference type="AlphaFoldDB" id="A0A835R6J4"/>
<keyword evidence="3" id="KW-1185">Reference proteome</keyword>
<proteinExistence type="predicted"/>
<reference evidence="2 3" key="1">
    <citation type="journal article" date="2020" name="Nat. Food">
        <title>A phased Vanilla planifolia genome enables genetic improvement of flavour and production.</title>
        <authorList>
            <person name="Hasing T."/>
            <person name="Tang H."/>
            <person name="Brym M."/>
            <person name="Khazi F."/>
            <person name="Huang T."/>
            <person name="Chambers A.H."/>
        </authorList>
    </citation>
    <scope>NUCLEOTIDE SEQUENCE [LARGE SCALE GENOMIC DNA]</scope>
    <source>
        <tissue evidence="2">Leaf</tissue>
    </source>
</reference>
<dbReference type="EMBL" id="JADCNL010000005">
    <property type="protein sequence ID" value="KAG0480992.1"/>
    <property type="molecule type" value="Genomic_DNA"/>
</dbReference>
<accession>A0A835R6J4</accession>
<evidence type="ECO:0000313" key="3">
    <source>
        <dbReference type="Proteomes" id="UP000636800"/>
    </source>
</evidence>
<sequence length="82" mass="9031">MLEEVELQEKMSTPAGEETDKLAHVVSYGSEKGALKRDEETPPSPSALDCHMTVQANPLQDSTSPSSDLYIYKELLPVCYSN</sequence>
<organism evidence="2 3">
    <name type="scientific">Vanilla planifolia</name>
    <name type="common">Vanilla</name>
    <dbReference type="NCBI Taxonomy" id="51239"/>
    <lineage>
        <taxon>Eukaryota</taxon>
        <taxon>Viridiplantae</taxon>
        <taxon>Streptophyta</taxon>
        <taxon>Embryophyta</taxon>
        <taxon>Tracheophyta</taxon>
        <taxon>Spermatophyta</taxon>
        <taxon>Magnoliopsida</taxon>
        <taxon>Liliopsida</taxon>
        <taxon>Asparagales</taxon>
        <taxon>Orchidaceae</taxon>
        <taxon>Vanilloideae</taxon>
        <taxon>Vanilleae</taxon>
        <taxon>Vanilla</taxon>
    </lineage>
</organism>
<evidence type="ECO:0000256" key="1">
    <source>
        <dbReference type="SAM" id="MobiDB-lite"/>
    </source>
</evidence>
<evidence type="ECO:0000313" key="2">
    <source>
        <dbReference type="EMBL" id="KAG0480992.1"/>
    </source>
</evidence>
<name>A0A835R6J4_VANPL</name>
<gene>
    <name evidence="2" type="ORF">HPP92_011850</name>
</gene>
<feature type="region of interest" description="Disordered" evidence="1">
    <location>
        <begin position="1"/>
        <end position="20"/>
    </location>
</feature>
<dbReference type="OrthoDB" id="4255at2759"/>